<dbReference type="Proteomes" id="UP000445582">
    <property type="component" value="Unassembled WGS sequence"/>
</dbReference>
<dbReference type="PROSITE" id="PS50844">
    <property type="entry name" value="AFP_LIKE"/>
    <property type="match status" value="1"/>
</dbReference>
<dbReference type="InterPro" id="IPR057736">
    <property type="entry name" value="SAF_PseI/NeuA/NeuB"/>
</dbReference>
<sequence>MLIERDVAPYVVFSEDDITNALRKISQNKRGFVLCVSGSGRLDGVLTDGDVRRWLTNGEPMDFSASALEVANREFVSVRNGLPTDEIAGSFSDRIGFLPIVDDYNHLVGVALPQSRSMRIGTRALGPDEPAFIIAEIGNNHNGSLELAKKLVDLAADAGADCAKFQMRDMATLYRNSGDANDESADLGAQYTLDLLARFQLDDDAMFEAFDHCVTRGIQPMCTPWDEVSLAKLEAYGMPAYKLASADLTNHALISAMARTGKVLICSTGMSNQAEIDGAVRLLQSLDAQFVLLHCNSTYPAPFKDINLAYMDTLTKLSGAIVGYSGHERGIHVPVAAVARGAKVIEKHFTIDRSMEGNDHRVSLLPDEFQQMVNSIRDVEAAMGTTQPRRLTQGELMNREVLAKSIVAERPIAEGQVIADEDLGLRSPGQGLQPYHRVALVGMRARRQFLPGDFFFQSDLDDDAVKARDYKFNRPFGVPVRYHDLRTMIRATNLDLVEFHLSYKDMEMDVAATLDAQSFDIDLVVHSPELFAGDHVMDLCSDDPQYRERSIEELQRVIDLTRALTPYFSKATRPPIIINAGGFSADAPLPDAQKPRLYDMIAEALASLDADGVEIIPQTMPPYPWHFGGQRYHNLFVTSDEIVDFCSQHGMRTCLDISHSALAATHKKESFKTFLEKVAPFTRHLHIVDAEGEDGEGLQIGEGSIDFAMVAEVLDRAAPEASFIPEIWQGHKDDGAGFWTALDRLEQWF</sequence>
<gene>
    <name evidence="5" type="ORF">GRI48_08840</name>
</gene>
<dbReference type="SUPFAM" id="SSF51658">
    <property type="entry name" value="Xylose isomerase-like"/>
    <property type="match status" value="1"/>
</dbReference>
<dbReference type="SUPFAM" id="SSF54631">
    <property type="entry name" value="CBS-domain pair"/>
    <property type="match status" value="1"/>
</dbReference>
<dbReference type="InterPro" id="IPR046342">
    <property type="entry name" value="CBS_dom_sf"/>
</dbReference>
<dbReference type="Pfam" id="PF03102">
    <property type="entry name" value="NeuB"/>
    <property type="match status" value="1"/>
</dbReference>
<accession>A0A844YDH4</accession>
<proteinExistence type="predicted"/>
<dbReference type="InterPro" id="IPR000644">
    <property type="entry name" value="CBS_dom"/>
</dbReference>
<dbReference type="Pfam" id="PF08666">
    <property type="entry name" value="SAF"/>
    <property type="match status" value="1"/>
</dbReference>
<dbReference type="RefSeq" id="WP_160674215.1">
    <property type="nucleotide sequence ID" value="NZ_WTYN01000001.1"/>
</dbReference>
<evidence type="ECO:0000259" key="3">
    <source>
        <dbReference type="PROSITE" id="PS50844"/>
    </source>
</evidence>
<dbReference type="GO" id="GO:0016051">
    <property type="term" value="P:carbohydrate biosynthetic process"/>
    <property type="evidence" value="ECO:0007669"/>
    <property type="project" value="InterPro"/>
</dbReference>
<dbReference type="InterPro" id="IPR036732">
    <property type="entry name" value="AFP_Neu5c_C_sf"/>
</dbReference>
<dbReference type="Gene3D" id="3.10.580.10">
    <property type="entry name" value="CBS-domain"/>
    <property type="match status" value="1"/>
</dbReference>
<keyword evidence="1 2" id="KW-0129">CBS domain</keyword>
<evidence type="ECO:0000259" key="4">
    <source>
        <dbReference type="PROSITE" id="PS51371"/>
    </source>
</evidence>
<evidence type="ECO:0000313" key="6">
    <source>
        <dbReference type="Proteomes" id="UP000445582"/>
    </source>
</evidence>
<dbReference type="InterPro" id="IPR013132">
    <property type="entry name" value="PseI/NeuA/B-like_N"/>
</dbReference>
<dbReference type="SMART" id="SM00858">
    <property type="entry name" value="SAF"/>
    <property type="match status" value="1"/>
</dbReference>
<feature type="domain" description="CBS" evidence="4">
    <location>
        <begin position="3"/>
        <end position="61"/>
    </location>
</feature>
<organism evidence="5 6">
    <name type="scientific">Qipengyuania oceanensis</name>
    <dbReference type="NCBI Taxonomy" id="1463597"/>
    <lineage>
        <taxon>Bacteria</taxon>
        <taxon>Pseudomonadati</taxon>
        <taxon>Pseudomonadota</taxon>
        <taxon>Alphaproteobacteria</taxon>
        <taxon>Sphingomonadales</taxon>
        <taxon>Erythrobacteraceae</taxon>
        <taxon>Qipengyuania</taxon>
    </lineage>
</organism>
<dbReference type="GO" id="GO:0047444">
    <property type="term" value="F:N-acylneuraminate-9-phosphate synthase activity"/>
    <property type="evidence" value="ECO:0007669"/>
    <property type="project" value="TreeGrafter"/>
</dbReference>
<dbReference type="EMBL" id="WTYN01000001">
    <property type="protein sequence ID" value="MXO63116.1"/>
    <property type="molecule type" value="Genomic_DNA"/>
</dbReference>
<evidence type="ECO:0000256" key="1">
    <source>
        <dbReference type="ARBA" id="ARBA00023122"/>
    </source>
</evidence>
<dbReference type="InterPro" id="IPR013785">
    <property type="entry name" value="Aldolase_TIM"/>
</dbReference>
<dbReference type="InterPro" id="IPR006190">
    <property type="entry name" value="SAF_AFP_Neu5Ac"/>
</dbReference>
<dbReference type="Gene3D" id="3.20.20.150">
    <property type="entry name" value="Divalent-metal-dependent TIM barrel enzymes"/>
    <property type="match status" value="1"/>
</dbReference>
<dbReference type="CDD" id="cd11615">
    <property type="entry name" value="SAF_NeuB_like"/>
    <property type="match status" value="1"/>
</dbReference>
<dbReference type="Gene3D" id="3.20.20.70">
    <property type="entry name" value="Aldolase class I"/>
    <property type="match status" value="1"/>
</dbReference>
<dbReference type="PANTHER" id="PTHR42966">
    <property type="entry name" value="N-ACETYLNEURAMINATE SYNTHASE"/>
    <property type="match status" value="1"/>
</dbReference>
<dbReference type="SUPFAM" id="SSF51269">
    <property type="entry name" value="AFP III-like domain"/>
    <property type="match status" value="1"/>
</dbReference>
<dbReference type="AlphaFoldDB" id="A0A844YDH4"/>
<protein>
    <submittedName>
        <fullName evidence="5">TIM barrel protein</fullName>
    </submittedName>
</protein>
<dbReference type="SUPFAM" id="SSF51569">
    <property type="entry name" value="Aldolase"/>
    <property type="match status" value="1"/>
</dbReference>
<dbReference type="OrthoDB" id="9781701at2"/>
<comment type="caution">
    <text evidence="5">The sequence shown here is derived from an EMBL/GenBank/DDBJ whole genome shotgun (WGS) entry which is preliminary data.</text>
</comment>
<keyword evidence="6" id="KW-1185">Reference proteome</keyword>
<dbReference type="InterPro" id="IPR051690">
    <property type="entry name" value="PseI-like"/>
</dbReference>
<dbReference type="Pfam" id="PF01261">
    <property type="entry name" value="AP_endonuc_2"/>
    <property type="match status" value="1"/>
</dbReference>
<evidence type="ECO:0000256" key="2">
    <source>
        <dbReference type="PROSITE-ProRule" id="PRU00703"/>
    </source>
</evidence>
<dbReference type="InterPro" id="IPR013022">
    <property type="entry name" value="Xyl_isomerase-like_TIM-brl"/>
</dbReference>
<dbReference type="PROSITE" id="PS51371">
    <property type="entry name" value="CBS"/>
    <property type="match status" value="1"/>
</dbReference>
<dbReference type="PANTHER" id="PTHR42966:SF3">
    <property type="entry name" value="BLR5971 PROTEIN"/>
    <property type="match status" value="1"/>
</dbReference>
<dbReference type="Pfam" id="PF00571">
    <property type="entry name" value="CBS"/>
    <property type="match status" value="1"/>
</dbReference>
<feature type="domain" description="AFP-like" evidence="3">
    <location>
        <begin position="405"/>
        <end position="463"/>
    </location>
</feature>
<dbReference type="InterPro" id="IPR013974">
    <property type="entry name" value="SAF"/>
</dbReference>
<name>A0A844YDH4_9SPHN</name>
<dbReference type="Gene3D" id="3.90.1210.10">
    <property type="entry name" value="Antifreeze-like/N-acetylneuraminic acid synthase C-terminal domain"/>
    <property type="match status" value="1"/>
</dbReference>
<dbReference type="InterPro" id="IPR036237">
    <property type="entry name" value="Xyl_isomerase-like_sf"/>
</dbReference>
<evidence type="ECO:0000313" key="5">
    <source>
        <dbReference type="EMBL" id="MXO63116.1"/>
    </source>
</evidence>
<reference evidence="5 6" key="1">
    <citation type="submission" date="2019-12" db="EMBL/GenBank/DDBJ databases">
        <title>Genomic-based taxomic classification of the family Erythrobacteraceae.</title>
        <authorList>
            <person name="Xu L."/>
        </authorList>
    </citation>
    <scope>NUCLEOTIDE SEQUENCE [LARGE SCALE GENOMIC DNA]</scope>
    <source>
        <strain evidence="5 6">MCCC 1A09965</strain>
    </source>
</reference>